<dbReference type="InterPro" id="IPR009057">
    <property type="entry name" value="Homeodomain-like_sf"/>
</dbReference>
<dbReference type="Pfam" id="PF12625">
    <property type="entry name" value="Arabinose_bd"/>
    <property type="match status" value="1"/>
</dbReference>
<sequence length="349" mass="39558">MKLGDISVSYLLSLRAALIQQQLDPAPLLERFGITDALLAEPHARISIPRFMRLGNAAIRYTQDPAIGLLMGTHSQLSHLGLAGMTAQCAPNLADAFSVMVKYERLTSQNYRGHSEFSSPALRFYSIAPYNMFNLFVVDSALAARAQAGRQITNGQAQLREVHIEFPAPTYAARYEQIFQCPVLFSQAHNQLVWEPRSLQLPLVQSAPGHYQHLLKLCEQRLHELTRHRGLREKVESIVAPQLHQRLPSLMEVARELDLPSWTLRRRLQHEDHTRFQDIVDDMRRELAVSYIRDTELALGEITFLLGFSSPEAFQRAFKRWTGSAPGSYRRMLLGTGVTSRNISEESTI</sequence>
<feature type="domain" description="HTH araC/xylS-type" evidence="4">
    <location>
        <begin position="233"/>
        <end position="332"/>
    </location>
</feature>
<dbReference type="InterPro" id="IPR032687">
    <property type="entry name" value="AraC-type_N"/>
</dbReference>
<proteinExistence type="predicted"/>
<dbReference type="PANTHER" id="PTHR47894">
    <property type="entry name" value="HTH-TYPE TRANSCRIPTIONAL REGULATOR GADX"/>
    <property type="match status" value="1"/>
</dbReference>
<keyword evidence="2" id="KW-0238">DNA-binding</keyword>
<gene>
    <name evidence="5" type="ORF">LCGC14_0090150</name>
</gene>
<dbReference type="InterPro" id="IPR018060">
    <property type="entry name" value="HTH_AraC"/>
</dbReference>
<evidence type="ECO:0000313" key="5">
    <source>
        <dbReference type="EMBL" id="KKO04115.1"/>
    </source>
</evidence>
<evidence type="ECO:0000256" key="3">
    <source>
        <dbReference type="ARBA" id="ARBA00023163"/>
    </source>
</evidence>
<comment type="caution">
    <text evidence="5">The sequence shown here is derived from an EMBL/GenBank/DDBJ whole genome shotgun (WGS) entry which is preliminary data.</text>
</comment>
<dbReference type="SMART" id="SM00342">
    <property type="entry name" value="HTH_ARAC"/>
    <property type="match status" value="1"/>
</dbReference>
<reference evidence="5" key="1">
    <citation type="journal article" date="2015" name="Nature">
        <title>Complex archaea that bridge the gap between prokaryotes and eukaryotes.</title>
        <authorList>
            <person name="Spang A."/>
            <person name="Saw J.H."/>
            <person name="Jorgensen S.L."/>
            <person name="Zaremba-Niedzwiedzka K."/>
            <person name="Martijn J."/>
            <person name="Lind A.E."/>
            <person name="van Eijk R."/>
            <person name="Schleper C."/>
            <person name="Guy L."/>
            <person name="Ettema T.J."/>
        </authorList>
    </citation>
    <scope>NUCLEOTIDE SEQUENCE</scope>
</reference>
<keyword evidence="1" id="KW-0805">Transcription regulation</keyword>
<name>A0A0F9VJ91_9ZZZZ</name>
<dbReference type="EMBL" id="LAZR01000024">
    <property type="protein sequence ID" value="KKO04115.1"/>
    <property type="molecule type" value="Genomic_DNA"/>
</dbReference>
<dbReference type="Pfam" id="PF12833">
    <property type="entry name" value="HTH_18"/>
    <property type="match status" value="1"/>
</dbReference>
<protein>
    <recommendedName>
        <fullName evidence="4">HTH araC/xylS-type domain-containing protein</fullName>
    </recommendedName>
</protein>
<evidence type="ECO:0000256" key="2">
    <source>
        <dbReference type="ARBA" id="ARBA00023125"/>
    </source>
</evidence>
<evidence type="ECO:0000256" key="1">
    <source>
        <dbReference type="ARBA" id="ARBA00023015"/>
    </source>
</evidence>
<dbReference type="SUPFAM" id="SSF46689">
    <property type="entry name" value="Homeodomain-like"/>
    <property type="match status" value="1"/>
</dbReference>
<dbReference type="AlphaFoldDB" id="A0A0F9VJ91"/>
<dbReference type="PROSITE" id="PS01124">
    <property type="entry name" value="HTH_ARAC_FAMILY_2"/>
    <property type="match status" value="1"/>
</dbReference>
<evidence type="ECO:0000259" key="4">
    <source>
        <dbReference type="PROSITE" id="PS01124"/>
    </source>
</evidence>
<dbReference type="PANTHER" id="PTHR47894:SF1">
    <property type="entry name" value="HTH-TYPE TRANSCRIPTIONAL REGULATOR VQSM"/>
    <property type="match status" value="1"/>
</dbReference>
<dbReference type="GO" id="GO:0003700">
    <property type="term" value="F:DNA-binding transcription factor activity"/>
    <property type="evidence" value="ECO:0007669"/>
    <property type="project" value="InterPro"/>
</dbReference>
<dbReference type="GO" id="GO:0005829">
    <property type="term" value="C:cytosol"/>
    <property type="evidence" value="ECO:0007669"/>
    <property type="project" value="TreeGrafter"/>
</dbReference>
<dbReference type="GO" id="GO:0000976">
    <property type="term" value="F:transcription cis-regulatory region binding"/>
    <property type="evidence" value="ECO:0007669"/>
    <property type="project" value="TreeGrafter"/>
</dbReference>
<keyword evidence="3" id="KW-0804">Transcription</keyword>
<organism evidence="5">
    <name type="scientific">marine sediment metagenome</name>
    <dbReference type="NCBI Taxonomy" id="412755"/>
    <lineage>
        <taxon>unclassified sequences</taxon>
        <taxon>metagenomes</taxon>
        <taxon>ecological metagenomes</taxon>
    </lineage>
</organism>
<dbReference type="Gene3D" id="1.10.10.60">
    <property type="entry name" value="Homeodomain-like"/>
    <property type="match status" value="1"/>
</dbReference>
<accession>A0A0F9VJ91</accession>